<evidence type="ECO:0000256" key="2">
    <source>
        <dbReference type="SAM" id="SignalP"/>
    </source>
</evidence>
<dbReference type="InterPro" id="IPR045860">
    <property type="entry name" value="Snake_toxin-like_sf"/>
</dbReference>
<feature type="chain" id="PRO_5040834289" evidence="2">
    <location>
        <begin position="21"/>
        <end position="130"/>
    </location>
</feature>
<comment type="caution">
    <text evidence="3">The sequence shown here is derived from an EMBL/GenBank/DDBJ whole genome shotgun (WGS) entry which is preliminary data.</text>
</comment>
<sequence>MKLWLVGACILYLSLPVALGYRKCYVCSSTKSWEDCTMTSHTCPAGFDSCATVYFKTPDIENFRKYCTPPNLNAISMMTLTCKNAPAGSSFECDISCCDTDNCNAGSAFRISGILLLTCALASLMILVKA</sequence>
<evidence type="ECO:0000313" key="4">
    <source>
        <dbReference type="Proteomes" id="UP001163046"/>
    </source>
</evidence>
<accession>A0A9W9YS29</accession>
<keyword evidence="1" id="KW-0472">Membrane</keyword>
<keyword evidence="2" id="KW-0732">Signal</keyword>
<dbReference type="EMBL" id="MU827303">
    <property type="protein sequence ID" value="KAJ7365251.1"/>
    <property type="molecule type" value="Genomic_DNA"/>
</dbReference>
<gene>
    <name evidence="3" type="ORF">OS493_005348</name>
</gene>
<keyword evidence="1" id="KW-1133">Transmembrane helix</keyword>
<feature type="transmembrane region" description="Helical" evidence="1">
    <location>
        <begin position="108"/>
        <end position="128"/>
    </location>
</feature>
<dbReference type="Gene3D" id="2.10.60.10">
    <property type="entry name" value="CD59"/>
    <property type="match status" value="1"/>
</dbReference>
<feature type="signal peptide" evidence="2">
    <location>
        <begin position="1"/>
        <end position="20"/>
    </location>
</feature>
<evidence type="ECO:0000313" key="3">
    <source>
        <dbReference type="EMBL" id="KAJ7365251.1"/>
    </source>
</evidence>
<dbReference type="AlphaFoldDB" id="A0A9W9YS29"/>
<reference evidence="3" key="1">
    <citation type="submission" date="2023-01" db="EMBL/GenBank/DDBJ databases">
        <title>Genome assembly of the deep-sea coral Lophelia pertusa.</title>
        <authorList>
            <person name="Herrera S."/>
            <person name="Cordes E."/>
        </authorList>
    </citation>
    <scope>NUCLEOTIDE SEQUENCE</scope>
    <source>
        <strain evidence="3">USNM1676648</strain>
        <tissue evidence="3">Polyp</tissue>
    </source>
</reference>
<dbReference type="Proteomes" id="UP001163046">
    <property type="component" value="Unassembled WGS sequence"/>
</dbReference>
<dbReference type="CDD" id="cd23553">
    <property type="entry name" value="TFP_LU_ECD_Ly6PGE"/>
    <property type="match status" value="1"/>
</dbReference>
<name>A0A9W9YS29_9CNID</name>
<protein>
    <submittedName>
        <fullName evidence="3">Uncharacterized protein</fullName>
    </submittedName>
</protein>
<evidence type="ECO:0000256" key="1">
    <source>
        <dbReference type="SAM" id="Phobius"/>
    </source>
</evidence>
<keyword evidence="1" id="KW-0812">Transmembrane</keyword>
<keyword evidence="4" id="KW-1185">Reference proteome</keyword>
<dbReference type="OrthoDB" id="5983213at2759"/>
<dbReference type="SUPFAM" id="SSF57302">
    <property type="entry name" value="Snake toxin-like"/>
    <property type="match status" value="1"/>
</dbReference>
<proteinExistence type="predicted"/>
<organism evidence="3 4">
    <name type="scientific">Desmophyllum pertusum</name>
    <dbReference type="NCBI Taxonomy" id="174260"/>
    <lineage>
        <taxon>Eukaryota</taxon>
        <taxon>Metazoa</taxon>
        <taxon>Cnidaria</taxon>
        <taxon>Anthozoa</taxon>
        <taxon>Hexacorallia</taxon>
        <taxon>Scleractinia</taxon>
        <taxon>Caryophylliina</taxon>
        <taxon>Caryophylliidae</taxon>
        <taxon>Desmophyllum</taxon>
    </lineage>
</organism>